<dbReference type="GO" id="GO:0030418">
    <property type="term" value="P:nicotianamine biosynthetic process"/>
    <property type="evidence" value="ECO:0007669"/>
    <property type="project" value="InterPro"/>
</dbReference>
<protein>
    <submittedName>
        <fullName evidence="3">SAM-dependent methyltransferase</fullName>
    </submittedName>
</protein>
<reference evidence="3" key="1">
    <citation type="submission" date="2020-12" db="EMBL/GenBank/DDBJ databases">
        <title>PHA producing bacteria isolated from mangrove.</title>
        <authorList>
            <person name="Zheng W."/>
            <person name="Yu S."/>
            <person name="Huang Y."/>
        </authorList>
    </citation>
    <scope>NUCLEOTIDE SEQUENCE</scope>
    <source>
        <strain evidence="3">GN22-4</strain>
    </source>
</reference>
<name>A0A8I1MHJ0_9BACI</name>
<dbReference type="GO" id="GO:0008168">
    <property type="term" value="F:methyltransferase activity"/>
    <property type="evidence" value="ECO:0007669"/>
    <property type="project" value="UniProtKB-KW"/>
</dbReference>
<dbReference type="RefSeq" id="WP_206782983.1">
    <property type="nucleotide sequence ID" value="NZ_CM125968.1"/>
</dbReference>
<dbReference type="GO" id="GO:0030410">
    <property type="term" value="F:nicotianamine synthase activity"/>
    <property type="evidence" value="ECO:0007669"/>
    <property type="project" value="InterPro"/>
</dbReference>
<evidence type="ECO:0000256" key="2">
    <source>
        <dbReference type="ARBA" id="ARBA00022691"/>
    </source>
</evidence>
<comment type="caution">
    <text evidence="3">The sequence shown here is derived from an EMBL/GenBank/DDBJ whole genome shotgun (WGS) entry which is preliminary data.</text>
</comment>
<dbReference type="Gene3D" id="3.40.50.150">
    <property type="entry name" value="Vaccinia Virus protein VP39"/>
    <property type="match status" value="1"/>
</dbReference>
<dbReference type="GO" id="GO:0032259">
    <property type="term" value="P:methylation"/>
    <property type="evidence" value="ECO:0007669"/>
    <property type="project" value="UniProtKB-KW"/>
</dbReference>
<keyword evidence="3" id="KW-0489">Methyltransferase</keyword>
<dbReference type="GeneID" id="93681936"/>
<keyword evidence="1 3" id="KW-0808">Transferase</keyword>
<evidence type="ECO:0000313" key="4">
    <source>
        <dbReference type="Proteomes" id="UP000664578"/>
    </source>
</evidence>
<dbReference type="SUPFAM" id="SSF53335">
    <property type="entry name" value="S-adenosyl-L-methionine-dependent methyltransferases"/>
    <property type="match status" value="1"/>
</dbReference>
<dbReference type="AlphaFoldDB" id="A0A8I1MHJ0"/>
<proteinExistence type="predicted"/>
<dbReference type="InterPro" id="IPR004298">
    <property type="entry name" value="Nicotian_synth"/>
</dbReference>
<sequence length="271" mass="31089">MKELLKFKHQLLDFSGKFNYWASQYNGTAQHCEELEKLINEYTAFIIDESNREKWSLLQIEDMNAELLVELQQISTRCVAIMEKYRALQLLGGQSSITDYFKNIESCIEEEFGNFQVKPTSKVLLVGSGAFPMTPLLIAKKTGAEVIGIDIDDEAIELGGKVLRILGDGLNVRVQNSQLDQLECLKDITHVIFSSTVKEKYDLLDQLHDLTRDEITIAMRYGNDLKSLFNYPLKEVNNEKWMLVEQVLRPNQVFDIALYQKQRKGEAVEVV</sequence>
<organism evidence="3 4">
    <name type="scientific">Priestia flexa</name>
    <dbReference type="NCBI Taxonomy" id="86664"/>
    <lineage>
        <taxon>Bacteria</taxon>
        <taxon>Bacillati</taxon>
        <taxon>Bacillota</taxon>
        <taxon>Bacilli</taxon>
        <taxon>Bacillales</taxon>
        <taxon>Bacillaceae</taxon>
        <taxon>Priestia</taxon>
    </lineage>
</organism>
<dbReference type="PANTHER" id="PTHR32266:SF12">
    <property type="entry name" value="NICOTIANAMINE SYNTHASE 3"/>
    <property type="match status" value="1"/>
</dbReference>
<keyword evidence="2" id="KW-0949">S-adenosyl-L-methionine</keyword>
<dbReference type="Proteomes" id="UP000664578">
    <property type="component" value="Unassembled WGS sequence"/>
</dbReference>
<dbReference type="InterPro" id="IPR029063">
    <property type="entry name" value="SAM-dependent_MTases_sf"/>
</dbReference>
<accession>A0A8I1MHJ0</accession>
<dbReference type="EMBL" id="JAEMWV010000009">
    <property type="protein sequence ID" value="MBN8253272.1"/>
    <property type="molecule type" value="Genomic_DNA"/>
</dbReference>
<dbReference type="PANTHER" id="PTHR32266">
    <property type="entry name" value="NICOTIANAMINE SYNTHASE 3"/>
    <property type="match status" value="1"/>
</dbReference>
<evidence type="ECO:0000313" key="3">
    <source>
        <dbReference type="EMBL" id="MBN8253272.1"/>
    </source>
</evidence>
<gene>
    <name evidence="3" type="ORF">JF537_17000</name>
</gene>
<evidence type="ECO:0000256" key="1">
    <source>
        <dbReference type="ARBA" id="ARBA00022679"/>
    </source>
</evidence>